<name>A0A6J2Q007_COTGO</name>
<dbReference type="InterPro" id="IPR000922">
    <property type="entry name" value="Lectin_gal-bd_dom"/>
</dbReference>
<sequence>MVHVTCTTVLLAATCLLLSQDVVTETVTTCEVETIHSLSCDIGVIRVYEALYGRADSVTCGDGRPPGQLADTTCSQDGTVDVLKRRCDGRIVCDVRVSDFGSPDPCTGTYKYLQTKYTCLPAIHQVTCEHSFASLQCDEGNLIFVIGAHYGRHDRTTCISQRPESQIQNIDCSRQQASKVFESCDGKNGCVIKAGNSVFGDPCYGTFKYLEVAYICEKDTGFEVSPDEVEPSVGGADDQTDAIPMSSSSDSLSTSDEPDARATLPTPCDILVSYSTFPGYVSWRDTQSGSWYVETLDRILEENASTDDLVTMLMMLIMGDPSFGSGGSFILTGHLQPGLTKTMVHVTCTTVLLAATCLLLSQDVVTETVTTCEVETIHSLSCDIGVIRVYEALYGRADSVTCGDGRPPGQLADTTCSQDGTVDVLKRRCDGRIVCDVRVSDFGSPDPCTGTYKYLQTKYTCLPAIHQVTCEHSFASLQCDEGNLIFVIGAHYGRHDRTTCISQRPESQIQNIDCSRQQASKVFESCDGKNGCVIKASNSVFGDPCYGTFKYLEVAYICKCG</sequence>
<feature type="domain" description="SUEL-type lectin" evidence="6">
    <location>
        <begin position="379"/>
        <end position="462"/>
    </location>
</feature>
<dbReference type="SMART" id="SM00115">
    <property type="entry name" value="CASc"/>
    <property type="match status" value="1"/>
</dbReference>
<dbReference type="CDD" id="cd22833">
    <property type="entry name" value="Gal_Rha_Lectin_CSL1-2_RBL_SML_rpt1"/>
    <property type="match status" value="2"/>
</dbReference>
<proteinExistence type="predicted"/>
<dbReference type="PROSITE" id="PS50207">
    <property type="entry name" value="CASPASE_P10"/>
    <property type="match status" value="1"/>
</dbReference>
<evidence type="ECO:0000259" key="6">
    <source>
        <dbReference type="PROSITE" id="PS50228"/>
    </source>
</evidence>
<dbReference type="AlphaFoldDB" id="A0A6J2Q007"/>
<dbReference type="Proteomes" id="UP000504630">
    <property type="component" value="Chromosome 7"/>
</dbReference>
<evidence type="ECO:0000256" key="2">
    <source>
        <dbReference type="ARBA" id="ARBA00022737"/>
    </source>
</evidence>
<dbReference type="InParanoid" id="A0A6J2Q007"/>
<feature type="domain" description="SUEL-type lectin" evidence="6">
    <location>
        <begin position="469"/>
        <end position="559"/>
    </location>
</feature>
<dbReference type="CDD" id="cd22835">
    <property type="entry name" value="Gal_Rha_Lectin_SML_rpt2"/>
    <property type="match status" value="1"/>
</dbReference>
<dbReference type="FunFam" id="2.60.120.740:FF:000001">
    <property type="entry name" value="Adhesion G protein-coupled receptor L2"/>
    <property type="match status" value="1"/>
</dbReference>
<accession>A0A6J2Q007</accession>
<dbReference type="Gene3D" id="2.60.120.740">
    <property type="match status" value="4"/>
</dbReference>
<dbReference type="PANTHER" id="PTHR46780">
    <property type="entry name" value="PROTEIN EVA-1"/>
    <property type="match status" value="1"/>
</dbReference>
<keyword evidence="4" id="KW-0732">Signal</keyword>
<dbReference type="OrthoDB" id="1100386at2759"/>
<dbReference type="GO" id="GO:0006508">
    <property type="term" value="P:proteolysis"/>
    <property type="evidence" value="ECO:0007669"/>
    <property type="project" value="InterPro"/>
</dbReference>
<dbReference type="GO" id="GO:0004197">
    <property type="term" value="F:cysteine-type endopeptidase activity"/>
    <property type="evidence" value="ECO:0007669"/>
    <property type="project" value="InterPro"/>
</dbReference>
<keyword evidence="7" id="KW-1185">Reference proteome</keyword>
<feature type="region of interest" description="Disordered" evidence="3">
    <location>
        <begin position="226"/>
        <end position="264"/>
    </location>
</feature>
<keyword evidence="1" id="KW-0430">Lectin</keyword>
<dbReference type="RefSeq" id="XP_029291803.1">
    <property type="nucleotide sequence ID" value="XM_029435943.1"/>
</dbReference>
<dbReference type="KEGG" id="cgob:115011016"/>
<evidence type="ECO:0000256" key="1">
    <source>
        <dbReference type="ARBA" id="ARBA00022734"/>
    </source>
</evidence>
<dbReference type="InterPro" id="IPR043159">
    <property type="entry name" value="Lectin_gal-bd_sf"/>
</dbReference>
<reference evidence="8" key="1">
    <citation type="submission" date="2025-08" db="UniProtKB">
        <authorList>
            <consortium name="RefSeq"/>
        </authorList>
    </citation>
    <scope>IDENTIFICATION</scope>
</reference>
<feature type="domain" description="Caspase family p10" evidence="5">
    <location>
        <begin position="260"/>
        <end position="313"/>
    </location>
</feature>
<evidence type="ECO:0000313" key="8">
    <source>
        <dbReference type="RefSeq" id="XP_029291803.1"/>
    </source>
</evidence>
<evidence type="ECO:0000313" key="7">
    <source>
        <dbReference type="Proteomes" id="UP000504630"/>
    </source>
</evidence>
<dbReference type="GO" id="GO:0030246">
    <property type="term" value="F:carbohydrate binding"/>
    <property type="evidence" value="ECO:0007669"/>
    <property type="project" value="UniProtKB-KW"/>
</dbReference>
<evidence type="ECO:0000259" key="5">
    <source>
        <dbReference type="PROSITE" id="PS50207"/>
    </source>
</evidence>
<evidence type="ECO:0000256" key="4">
    <source>
        <dbReference type="SAM" id="SignalP"/>
    </source>
</evidence>
<dbReference type="SUPFAM" id="SSF52129">
    <property type="entry name" value="Caspase-like"/>
    <property type="match status" value="1"/>
</dbReference>
<feature type="compositionally biased region" description="Low complexity" evidence="3">
    <location>
        <begin position="246"/>
        <end position="255"/>
    </location>
</feature>
<dbReference type="GeneID" id="115011016"/>
<dbReference type="Gene3D" id="3.40.50.1460">
    <property type="match status" value="1"/>
</dbReference>
<feature type="domain" description="SUEL-type lectin" evidence="6">
    <location>
        <begin position="37"/>
        <end position="120"/>
    </location>
</feature>
<feature type="chain" id="PRO_5027109856" evidence="4">
    <location>
        <begin position="25"/>
        <end position="561"/>
    </location>
</feature>
<dbReference type="InterPro" id="IPR015917">
    <property type="entry name" value="Pept_C14A"/>
</dbReference>
<feature type="domain" description="SUEL-type lectin" evidence="6">
    <location>
        <begin position="127"/>
        <end position="217"/>
    </location>
</feature>
<organism evidence="7 8">
    <name type="scientific">Cottoperca gobio</name>
    <name type="common">Frogmouth</name>
    <name type="synonym">Aphritis gobio</name>
    <dbReference type="NCBI Taxonomy" id="56716"/>
    <lineage>
        <taxon>Eukaryota</taxon>
        <taxon>Metazoa</taxon>
        <taxon>Chordata</taxon>
        <taxon>Craniata</taxon>
        <taxon>Vertebrata</taxon>
        <taxon>Euteleostomi</taxon>
        <taxon>Actinopterygii</taxon>
        <taxon>Neopterygii</taxon>
        <taxon>Teleostei</taxon>
        <taxon>Neoteleostei</taxon>
        <taxon>Acanthomorphata</taxon>
        <taxon>Eupercaria</taxon>
        <taxon>Perciformes</taxon>
        <taxon>Notothenioidei</taxon>
        <taxon>Bovichtidae</taxon>
        <taxon>Cottoperca</taxon>
    </lineage>
</organism>
<dbReference type="Pfam" id="PF02140">
    <property type="entry name" value="SUEL_Lectin"/>
    <property type="match status" value="4"/>
</dbReference>
<feature type="signal peptide" evidence="4">
    <location>
        <begin position="1"/>
        <end position="24"/>
    </location>
</feature>
<evidence type="ECO:0000256" key="3">
    <source>
        <dbReference type="SAM" id="MobiDB-lite"/>
    </source>
</evidence>
<gene>
    <name evidence="8" type="primary">LOC115011016</name>
</gene>
<protein>
    <submittedName>
        <fullName evidence="8">LOW QUALITY PROTEIN: uncharacterized protein LOC115011016</fullName>
    </submittedName>
</protein>
<dbReference type="InterPro" id="IPR029030">
    <property type="entry name" value="Caspase-like_dom_sf"/>
</dbReference>
<dbReference type="PROSITE" id="PS50228">
    <property type="entry name" value="SUEL_LECTIN"/>
    <property type="match status" value="4"/>
</dbReference>
<dbReference type="InterPro" id="IPR002138">
    <property type="entry name" value="Pept_C14_p10"/>
</dbReference>
<keyword evidence="2" id="KW-0677">Repeat</keyword>